<sequence>MNSAIPDIYSFFNDIDTYLKYDYYIETKYKKDDHNQNTCNAFFPDVNVSRTERANDVCAKFKNLYKFIILKNSPANSSSLNDNDFAYLNYWLNNKLRNSTSSHKYTVKEFHERMSVHEEEFVTGIFEKKLYDLDNDDFNNMLLLRHLQKCHAQIFEKMTPLIKEKNISCIEHFQEFINTYKNGIIKCPYDDTDFCKSLKHFKEEYKQKFLDTYGLSENCIDRNRLELPTYEDVSGNKQITMVGTVLGPSFGTLFTLLFLYKFTPFGQWILAKMGTKKGEHSNLYEEHGQSFLNISDNEDINSDYNQYGISYDSVVNS</sequence>
<dbReference type="EMBL" id="FLQV01003988">
    <property type="protein sequence ID" value="SBT03021.1"/>
    <property type="molecule type" value="Genomic_DNA"/>
</dbReference>
<protein>
    <submittedName>
        <fullName evidence="1">PIR Superfamily Protein</fullName>
    </submittedName>
</protein>
<organism evidence="1 2">
    <name type="scientific">Plasmodium ovale curtisi</name>
    <dbReference type="NCBI Taxonomy" id="864141"/>
    <lineage>
        <taxon>Eukaryota</taxon>
        <taxon>Sar</taxon>
        <taxon>Alveolata</taxon>
        <taxon>Apicomplexa</taxon>
        <taxon>Aconoidasida</taxon>
        <taxon>Haemosporida</taxon>
        <taxon>Plasmodiidae</taxon>
        <taxon>Plasmodium</taxon>
        <taxon>Plasmodium (Plasmodium)</taxon>
    </lineage>
</organism>
<accession>A0A1A8XE57</accession>
<evidence type="ECO:0000313" key="1">
    <source>
        <dbReference type="EMBL" id="SBT03021.1"/>
    </source>
</evidence>
<dbReference type="Pfam" id="PF05795">
    <property type="entry name" value="Plasmodium_Vir"/>
    <property type="match status" value="1"/>
</dbReference>
<dbReference type="AlphaFoldDB" id="A0A1A8XE57"/>
<evidence type="ECO:0000313" key="2">
    <source>
        <dbReference type="Proteomes" id="UP000078546"/>
    </source>
</evidence>
<reference evidence="2" key="1">
    <citation type="submission" date="2016-05" db="EMBL/GenBank/DDBJ databases">
        <authorList>
            <person name="Naeem Raeece"/>
        </authorList>
    </citation>
    <scope>NUCLEOTIDE SEQUENCE [LARGE SCALE GENOMIC DNA]</scope>
</reference>
<name>A0A1A8XE57_PLAOA</name>
<dbReference type="Proteomes" id="UP000078546">
    <property type="component" value="Unassembled WGS sequence"/>
</dbReference>
<dbReference type="InterPro" id="IPR008780">
    <property type="entry name" value="Plasmodium_Vir"/>
</dbReference>
<proteinExistence type="predicted"/>
<gene>
    <name evidence="1" type="ORF">POVCU1_083290</name>
</gene>